<feature type="region of interest" description="Disordered" evidence="14">
    <location>
        <begin position="1"/>
        <end position="139"/>
    </location>
</feature>
<dbReference type="GO" id="GO:0035282">
    <property type="term" value="P:segmentation"/>
    <property type="evidence" value="ECO:0007669"/>
    <property type="project" value="UniProtKB-KW"/>
</dbReference>
<dbReference type="PROSITE" id="PS50157">
    <property type="entry name" value="ZINC_FINGER_C2H2_2"/>
    <property type="match status" value="3"/>
</dbReference>
<dbReference type="GO" id="GO:0040034">
    <property type="term" value="P:regulation of development, heterochronic"/>
    <property type="evidence" value="ECO:0007669"/>
    <property type="project" value="UniProtKB-ARBA"/>
</dbReference>
<feature type="compositionally biased region" description="Acidic residues" evidence="14">
    <location>
        <begin position="125"/>
        <end position="135"/>
    </location>
</feature>
<evidence type="ECO:0000256" key="11">
    <source>
        <dbReference type="ARBA" id="ARBA00023125"/>
    </source>
</evidence>
<keyword evidence="9 13" id="KW-0863">Zinc-finger</keyword>
<dbReference type="GO" id="GO:0000122">
    <property type="term" value="P:negative regulation of transcription by RNA polymerase II"/>
    <property type="evidence" value="ECO:0007669"/>
    <property type="project" value="UniProtKB-ARBA"/>
</dbReference>
<accession>A0A9N9QPY1</accession>
<evidence type="ECO:0000313" key="16">
    <source>
        <dbReference type="EMBL" id="CAG9768987.1"/>
    </source>
</evidence>
<organism evidence="16 17">
    <name type="scientific">Ceutorhynchus assimilis</name>
    <name type="common">cabbage seed weevil</name>
    <dbReference type="NCBI Taxonomy" id="467358"/>
    <lineage>
        <taxon>Eukaryota</taxon>
        <taxon>Metazoa</taxon>
        <taxon>Ecdysozoa</taxon>
        <taxon>Arthropoda</taxon>
        <taxon>Hexapoda</taxon>
        <taxon>Insecta</taxon>
        <taxon>Pterygota</taxon>
        <taxon>Neoptera</taxon>
        <taxon>Endopterygota</taxon>
        <taxon>Coleoptera</taxon>
        <taxon>Polyphaga</taxon>
        <taxon>Cucujiformia</taxon>
        <taxon>Curculionidae</taxon>
        <taxon>Ceutorhynchinae</taxon>
        <taxon>Ceutorhynchus</taxon>
    </lineage>
</organism>
<evidence type="ECO:0000256" key="9">
    <source>
        <dbReference type="ARBA" id="ARBA00022771"/>
    </source>
</evidence>
<dbReference type="GO" id="GO:0005634">
    <property type="term" value="C:nucleus"/>
    <property type="evidence" value="ECO:0007669"/>
    <property type="project" value="UniProtKB-SubCell"/>
</dbReference>
<protein>
    <recommendedName>
        <fullName evidence="4">Protein hunchback</fullName>
    </recommendedName>
</protein>
<evidence type="ECO:0000256" key="5">
    <source>
        <dbReference type="ARBA" id="ARBA00022473"/>
    </source>
</evidence>
<keyword evidence="12" id="KW-0539">Nucleus</keyword>
<keyword evidence="7" id="KW-0479">Metal-binding</keyword>
<dbReference type="OrthoDB" id="10015593at2759"/>
<feature type="compositionally biased region" description="Polar residues" evidence="14">
    <location>
        <begin position="389"/>
        <end position="398"/>
    </location>
</feature>
<keyword evidence="17" id="KW-1185">Reference proteome</keyword>
<keyword evidence="11" id="KW-0238">DNA-binding</keyword>
<dbReference type="PANTHER" id="PTHR24404">
    <property type="entry name" value="ZINC FINGER PROTEIN"/>
    <property type="match status" value="1"/>
</dbReference>
<dbReference type="SUPFAM" id="SSF57667">
    <property type="entry name" value="beta-beta-alpha zinc fingers"/>
    <property type="match status" value="3"/>
</dbReference>
<gene>
    <name evidence="16" type="ORF">CEUTPL_LOCUS9505</name>
</gene>
<evidence type="ECO:0000256" key="7">
    <source>
        <dbReference type="ARBA" id="ARBA00022723"/>
    </source>
</evidence>
<comment type="similarity">
    <text evidence="3">Belongs to the hunchback C2H2-type zinc-finger protein family.</text>
</comment>
<feature type="domain" description="C2H2-type" evidence="15">
    <location>
        <begin position="209"/>
        <end position="236"/>
    </location>
</feature>
<evidence type="ECO:0000256" key="10">
    <source>
        <dbReference type="ARBA" id="ARBA00022833"/>
    </source>
</evidence>
<evidence type="ECO:0000256" key="6">
    <source>
        <dbReference type="ARBA" id="ARBA00022492"/>
    </source>
</evidence>
<feature type="region of interest" description="Disordered" evidence="14">
    <location>
        <begin position="367"/>
        <end position="403"/>
    </location>
</feature>
<evidence type="ECO:0000256" key="4">
    <source>
        <dbReference type="ARBA" id="ARBA00013638"/>
    </source>
</evidence>
<evidence type="ECO:0000256" key="8">
    <source>
        <dbReference type="ARBA" id="ARBA00022737"/>
    </source>
</evidence>
<feature type="compositionally biased region" description="Pro residues" evidence="14">
    <location>
        <begin position="305"/>
        <end position="314"/>
    </location>
</feature>
<dbReference type="GO" id="GO:0008270">
    <property type="term" value="F:zinc ion binding"/>
    <property type="evidence" value="ECO:0007669"/>
    <property type="project" value="UniProtKB-KW"/>
</dbReference>
<dbReference type="InterPro" id="IPR013087">
    <property type="entry name" value="Znf_C2H2_type"/>
</dbReference>
<reference evidence="16" key="1">
    <citation type="submission" date="2022-01" db="EMBL/GenBank/DDBJ databases">
        <authorList>
            <person name="King R."/>
        </authorList>
    </citation>
    <scope>NUCLEOTIDE SEQUENCE</scope>
</reference>
<dbReference type="Pfam" id="PF00096">
    <property type="entry name" value="zf-C2H2"/>
    <property type="match status" value="1"/>
</dbReference>
<dbReference type="GO" id="GO:0003700">
    <property type="term" value="F:DNA-binding transcription factor activity"/>
    <property type="evidence" value="ECO:0007669"/>
    <property type="project" value="TreeGrafter"/>
</dbReference>
<keyword evidence="8" id="KW-0677">Repeat</keyword>
<dbReference type="FunFam" id="3.30.160.60:FF:001301">
    <property type="entry name" value="Blast:Protein hunchback"/>
    <property type="match status" value="1"/>
</dbReference>
<evidence type="ECO:0000259" key="15">
    <source>
        <dbReference type="PROSITE" id="PS50157"/>
    </source>
</evidence>
<dbReference type="PANTHER" id="PTHR24404:SF55">
    <property type="entry name" value="ZINC FINGER PROTEIN PEGASUS"/>
    <property type="match status" value="1"/>
</dbReference>
<comment type="subcellular location">
    <subcellularLocation>
        <location evidence="2">Nucleus</location>
    </subcellularLocation>
</comment>
<feature type="domain" description="C2H2-type" evidence="15">
    <location>
        <begin position="443"/>
        <end position="470"/>
    </location>
</feature>
<dbReference type="Gene3D" id="3.30.160.60">
    <property type="entry name" value="Classic Zinc Finger"/>
    <property type="match status" value="3"/>
</dbReference>
<dbReference type="PROSITE" id="PS00028">
    <property type="entry name" value="ZINC_FINGER_C2H2_1"/>
    <property type="match status" value="3"/>
</dbReference>
<feature type="domain" description="C2H2-type" evidence="15">
    <location>
        <begin position="181"/>
        <end position="208"/>
    </location>
</feature>
<dbReference type="FunFam" id="3.30.160.60:FF:001482">
    <property type="entry name" value="Hunchback"/>
    <property type="match status" value="1"/>
</dbReference>
<dbReference type="AlphaFoldDB" id="A0A9N9QPY1"/>
<comment type="function">
    <text evidence="1">Gap class segmentation protein that controls development of head structures.</text>
</comment>
<feature type="compositionally biased region" description="Basic and acidic residues" evidence="14">
    <location>
        <begin position="53"/>
        <end position="63"/>
    </location>
</feature>
<evidence type="ECO:0000256" key="13">
    <source>
        <dbReference type="PROSITE-ProRule" id="PRU00042"/>
    </source>
</evidence>
<dbReference type="EMBL" id="OU892281">
    <property type="protein sequence ID" value="CAG9768987.1"/>
    <property type="molecule type" value="Genomic_DNA"/>
</dbReference>
<feature type="region of interest" description="Disordered" evidence="14">
    <location>
        <begin position="285"/>
        <end position="317"/>
    </location>
</feature>
<dbReference type="Proteomes" id="UP001152799">
    <property type="component" value="Chromosome 5"/>
</dbReference>
<proteinExistence type="inferred from homology"/>
<dbReference type="InterPro" id="IPR050589">
    <property type="entry name" value="Ikaros_C2H2-ZF"/>
</dbReference>
<evidence type="ECO:0000256" key="2">
    <source>
        <dbReference type="ARBA" id="ARBA00004123"/>
    </source>
</evidence>
<dbReference type="GO" id="GO:0000978">
    <property type="term" value="F:RNA polymerase II cis-regulatory region sequence-specific DNA binding"/>
    <property type="evidence" value="ECO:0007669"/>
    <property type="project" value="TreeGrafter"/>
</dbReference>
<name>A0A9N9QPY1_9CUCU</name>
<keyword evidence="6" id="KW-0302">Gap protein</keyword>
<sequence>MRGEVSEMSAATGIRPSMSYSSPVKVFEQRQETNSPWTEFDSNHMPHLFAARVKNEPMDDTRNDSGVTSGSDCPSTSPASDRSDSHPNTASPTNIYPLHHWYPKTSPETHASDDRSSVSPKPELPADENSTEFDEDGIRVPKVNSHGKVKVHKCKQCEFYAYTKLEFWEHSRVHIKGDKILKCPKCPFVTEYKHHLEYHLLNHAGAKPFKCQHCDYSCVNKSMLNSHLKSHSKVYQYRCSNCHYETKYCHSLKLHLRKYGHKPAMVLNPDGSPNPLPIIDVYGTRRGPKVKKSSANESRTNFPEPSNPSPPPQMPLLMNPALLGQNPMMPFPLPLFPAGLPNPEIMMNFQNLFRERLEELAKQNPALVPQQQQDEPEHQPQQNGALDLTNKSNHSSENGDSEDDEAMTIAFDNVEVVANDTENTTLTPDNVDEKAKNNNTYEFACQYCGICFGDEVMFRIHMGYHGYSNPFTCNMCGEECQNKVKFFLHIARAAH</sequence>
<evidence type="ECO:0000313" key="17">
    <source>
        <dbReference type="Proteomes" id="UP001152799"/>
    </source>
</evidence>
<dbReference type="InterPro" id="IPR036236">
    <property type="entry name" value="Znf_C2H2_sf"/>
</dbReference>
<evidence type="ECO:0000256" key="3">
    <source>
        <dbReference type="ARBA" id="ARBA00007746"/>
    </source>
</evidence>
<dbReference type="SMART" id="SM00355">
    <property type="entry name" value="ZnF_C2H2"/>
    <property type="match status" value="6"/>
</dbReference>
<keyword evidence="10" id="KW-0862">Zinc</keyword>
<evidence type="ECO:0000256" key="12">
    <source>
        <dbReference type="ARBA" id="ARBA00023242"/>
    </source>
</evidence>
<feature type="compositionally biased region" description="Polar residues" evidence="14">
    <location>
        <begin position="64"/>
        <end position="94"/>
    </location>
</feature>
<keyword evidence="5" id="KW-0217">Developmental protein</keyword>
<evidence type="ECO:0000256" key="14">
    <source>
        <dbReference type="SAM" id="MobiDB-lite"/>
    </source>
</evidence>
<evidence type="ECO:0000256" key="1">
    <source>
        <dbReference type="ARBA" id="ARBA00003983"/>
    </source>
</evidence>